<dbReference type="AlphaFoldDB" id="A0A445DQV6"/>
<organism evidence="2 3">
    <name type="scientific">Arachis hypogaea</name>
    <name type="common">Peanut</name>
    <dbReference type="NCBI Taxonomy" id="3818"/>
    <lineage>
        <taxon>Eukaryota</taxon>
        <taxon>Viridiplantae</taxon>
        <taxon>Streptophyta</taxon>
        <taxon>Embryophyta</taxon>
        <taxon>Tracheophyta</taxon>
        <taxon>Spermatophyta</taxon>
        <taxon>Magnoliopsida</taxon>
        <taxon>eudicotyledons</taxon>
        <taxon>Gunneridae</taxon>
        <taxon>Pentapetalae</taxon>
        <taxon>rosids</taxon>
        <taxon>fabids</taxon>
        <taxon>Fabales</taxon>
        <taxon>Fabaceae</taxon>
        <taxon>Papilionoideae</taxon>
        <taxon>50 kb inversion clade</taxon>
        <taxon>dalbergioids sensu lato</taxon>
        <taxon>Dalbergieae</taxon>
        <taxon>Pterocarpus clade</taxon>
        <taxon>Arachis</taxon>
    </lineage>
</organism>
<keyword evidence="3" id="KW-1185">Reference proteome</keyword>
<dbReference type="Proteomes" id="UP000289738">
    <property type="component" value="Chromosome A03"/>
</dbReference>
<feature type="region of interest" description="Disordered" evidence="1">
    <location>
        <begin position="82"/>
        <end position="107"/>
    </location>
</feature>
<evidence type="ECO:0000313" key="2">
    <source>
        <dbReference type="EMBL" id="RYR65557.1"/>
    </source>
</evidence>
<gene>
    <name evidence="2" type="ORF">Ahy_A03g011490</name>
</gene>
<dbReference type="EMBL" id="SDMP01000003">
    <property type="protein sequence ID" value="RYR65557.1"/>
    <property type="molecule type" value="Genomic_DNA"/>
</dbReference>
<feature type="region of interest" description="Disordered" evidence="1">
    <location>
        <begin position="1"/>
        <end position="50"/>
    </location>
</feature>
<reference evidence="2 3" key="1">
    <citation type="submission" date="2019-01" db="EMBL/GenBank/DDBJ databases">
        <title>Sequencing of cultivated peanut Arachis hypogaea provides insights into genome evolution and oil improvement.</title>
        <authorList>
            <person name="Chen X."/>
        </authorList>
    </citation>
    <scope>NUCLEOTIDE SEQUENCE [LARGE SCALE GENOMIC DNA]</scope>
    <source>
        <strain evidence="3">cv. Fuhuasheng</strain>
        <tissue evidence="2">Leaves</tissue>
    </source>
</reference>
<dbReference type="PANTHER" id="PTHR22055">
    <property type="entry name" value="28 KDA HEAT- AND ACID-STABLE PHOSPHOPROTEIN PDGF-ASSOCIATED PROTEIN"/>
    <property type="match status" value="1"/>
</dbReference>
<accession>A0A445DQV6</accession>
<evidence type="ECO:0000313" key="3">
    <source>
        <dbReference type="Proteomes" id="UP000289738"/>
    </source>
</evidence>
<dbReference type="InterPro" id="IPR039876">
    <property type="entry name" value="HAP28"/>
</dbReference>
<evidence type="ECO:0008006" key="4">
    <source>
        <dbReference type="Google" id="ProtNLM"/>
    </source>
</evidence>
<comment type="caution">
    <text evidence="2">The sequence shown here is derived from an EMBL/GenBank/DDBJ whole genome shotgun (WGS) entry which is preliminary data.</text>
</comment>
<feature type="compositionally biased region" description="Basic residues" evidence="1">
    <location>
        <begin position="1"/>
        <end position="12"/>
    </location>
</feature>
<proteinExistence type="predicted"/>
<evidence type="ECO:0000256" key="1">
    <source>
        <dbReference type="SAM" id="MobiDB-lite"/>
    </source>
</evidence>
<dbReference type="STRING" id="3818.A0A445DQV6"/>
<protein>
    <recommendedName>
        <fullName evidence="4">Casein kinase substrate phosphoprotein PP28 domain-containing protein</fullName>
    </recommendedName>
</protein>
<sequence length="107" mass="12404">MGRGKFKSKPTGRRQFSTPEDMAAGTSSRPKTFRQKLSMKSQNRNLRKYPRMNLEKNLKEKLKLGKQPSFQGGKERLALIRQQRAEAAKKREEEKAAKEQKKAEARK</sequence>
<name>A0A445DQV6_ARAHY</name>